<evidence type="ECO:0000256" key="1">
    <source>
        <dbReference type="SAM" id="MobiDB-lite"/>
    </source>
</evidence>
<keyword evidence="2" id="KW-0812">Transmembrane</keyword>
<feature type="transmembrane region" description="Helical" evidence="2">
    <location>
        <begin position="443"/>
        <end position="466"/>
    </location>
</feature>
<accession>A0AAW2Z8V8</accession>
<feature type="compositionally biased region" description="Low complexity" evidence="1">
    <location>
        <begin position="255"/>
        <end position="272"/>
    </location>
</feature>
<dbReference type="InterPro" id="IPR036305">
    <property type="entry name" value="RGS_sf"/>
</dbReference>
<evidence type="ECO:0000259" key="4">
    <source>
        <dbReference type="PROSITE" id="PS50132"/>
    </source>
</evidence>
<dbReference type="SUPFAM" id="SSF48097">
    <property type="entry name" value="Regulator of G-protein signaling, RGS"/>
    <property type="match status" value="1"/>
</dbReference>
<keyword evidence="2" id="KW-1133">Transmembrane helix</keyword>
<keyword evidence="2" id="KW-0472">Membrane</keyword>
<dbReference type="EMBL" id="JAOPGA020001148">
    <property type="protein sequence ID" value="KAL0485566.1"/>
    <property type="molecule type" value="Genomic_DNA"/>
</dbReference>
<dbReference type="InterPro" id="IPR016137">
    <property type="entry name" value="RGS"/>
</dbReference>
<name>A0AAW2Z8V8_9EUKA</name>
<evidence type="ECO:0000256" key="3">
    <source>
        <dbReference type="SAM" id="SignalP"/>
    </source>
</evidence>
<protein>
    <submittedName>
        <fullName evidence="5">Proteoglycan 4</fullName>
    </submittedName>
</protein>
<reference evidence="5 6" key="1">
    <citation type="submission" date="2024-03" db="EMBL/GenBank/DDBJ databases">
        <title>The Acrasis kona genome and developmental transcriptomes reveal deep origins of eukaryotic multicellular pathways.</title>
        <authorList>
            <person name="Sheikh S."/>
            <person name="Fu C.-J."/>
            <person name="Brown M.W."/>
            <person name="Baldauf S.L."/>
        </authorList>
    </citation>
    <scope>NUCLEOTIDE SEQUENCE [LARGE SCALE GENOMIC DNA]</scope>
    <source>
        <strain evidence="5 6">ATCC MYA-3509</strain>
    </source>
</reference>
<feature type="transmembrane region" description="Helical" evidence="2">
    <location>
        <begin position="478"/>
        <end position="505"/>
    </location>
</feature>
<feature type="transmembrane region" description="Helical" evidence="2">
    <location>
        <begin position="376"/>
        <end position="400"/>
    </location>
</feature>
<feature type="compositionally biased region" description="Low complexity" evidence="1">
    <location>
        <begin position="206"/>
        <end position="216"/>
    </location>
</feature>
<dbReference type="InterPro" id="IPR044926">
    <property type="entry name" value="RGS_subdomain_2"/>
</dbReference>
<organism evidence="5 6">
    <name type="scientific">Acrasis kona</name>
    <dbReference type="NCBI Taxonomy" id="1008807"/>
    <lineage>
        <taxon>Eukaryota</taxon>
        <taxon>Discoba</taxon>
        <taxon>Heterolobosea</taxon>
        <taxon>Tetramitia</taxon>
        <taxon>Eutetramitia</taxon>
        <taxon>Acrasidae</taxon>
        <taxon>Acrasis</taxon>
    </lineage>
</organism>
<feature type="region of interest" description="Disordered" evidence="1">
    <location>
        <begin position="193"/>
        <end position="275"/>
    </location>
</feature>
<feature type="transmembrane region" description="Helical" evidence="2">
    <location>
        <begin position="293"/>
        <end position="319"/>
    </location>
</feature>
<proteinExistence type="predicted"/>
<feature type="domain" description="RGS" evidence="4">
    <location>
        <begin position="629"/>
        <end position="736"/>
    </location>
</feature>
<comment type="caution">
    <text evidence="5">The sequence shown here is derived from an EMBL/GenBank/DDBJ whole genome shotgun (WGS) entry which is preliminary data.</text>
</comment>
<keyword evidence="3" id="KW-0732">Signal</keyword>
<dbReference type="Gene3D" id="1.10.167.10">
    <property type="entry name" value="Regulator of G-protein Signalling 4, domain 2"/>
    <property type="match status" value="1"/>
</dbReference>
<feature type="transmembrane region" description="Helical" evidence="2">
    <location>
        <begin position="573"/>
        <end position="596"/>
    </location>
</feature>
<feature type="transmembrane region" description="Helical" evidence="2">
    <location>
        <begin position="534"/>
        <end position="553"/>
    </location>
</feature>
<feature type="compositionally biased region" description="Pro residues" evidence="1">
    <location>
        <begin position="217"/>
        <end position="254"/>
    </location>
</feature>
<evidence type="ECO:0000313" key="5">
    <source>
        <dbReference type="EMBL" id="KAL0485566.1"/>
    </source>
</evidence>
<dbReference type="PROSITE" id="PS50132">
    <property type="entry name" value="RGS"/>
    <property type="match status" value="1"/>
</dbReference>
<feature type="signal peptide" evidence="3">
    <location>
        <begin position="1"/>
        <end position="20"/>
    </location>
</feature>
<evidence type="ECO:0000313" key="6">
    <source>
        <dbReference type="Proteomes" id="UP001431209"/>
    </source>
</evidence>
<dbReference type="AlphaFoldDB" id="A0AAW2Z8V8"/>
<dbReference type="Proteomes" id="UP001431209">
    <property type="component" value="Unassembled WGS sequence"/>
</dbReference>
<evidence type="ECO:0000256" key="2">
    <source>
        <dbReference type="SAM" id="Phobius"/>
    </source>
</evidence>
<feature type="chain" id="PRO_5043329870" evidence="3">
    <location>
        <begin position="21"/>
        <end position="767"/>
    </location>
</feature>
<gene>
    <name evidence="5" type="ORF">AKO1_003149</name>
</gene>
<sequence>MTRPRVVLCLLVALATHSLTLTTTSFVSKNVAILTANAKENFAGAGSIVLGTGRFGLYAYPLNNIPTGCTISKATLQFPASISSATDIPFTGAVTVSITKIIYSEPVWDLYTVTYDTRPRTEVVVIGGIKFYDNTGTKLDPPAPVDLTSSISASYASGDTEWGFMASFVSTNVITVPSSESGKPSYLSITYSCGESPSSPTPSPIPTSSEPITTPNPSSPPPVGSPTPSPTGPTSPSPSTPSPTTPSPTTPTTPVPSDQHTPTPTFTGTPEPTRNDTKPYVFFNVAPDQPNELLVFILLTLIRALVVGASIILLILCILNRGSNFMISRGFIPYSFLTWKILSILIEETQSVPSSWIAGMHLLDVSNAYSQIECYLTIYVINPFLILNVVGILITFYHFYSKRRTNKLLYLQTQNGPVRGVVEEPNALTNVMYRILKLTSTKLFKGIAIAVVVLAVYAVCVSQSAAYQGQCKFTDIAFYFQIVLILLVGLTMITMSSIDLLYMCFNKQKSSTLMLTIKNILFDDDPLMFRLENYMMGVAIFNYAVIRFVLQTYQLTSEINRQKTLVNVHLTLYILQFIFWDILGLVALPGVLHMAAIRFSRVAQMSAQQNMYTPIEAFSGFSFESSEETIHLLMGHPRTHDLMRDFACKEFSLENVMIYDEVKRYQIFEDVEQRAIHARLIINLYLLANSEFQVNLDKRRIEPVLTAAEAYKQDPHLNPLPQNLFEDIMRSVVENLLDTYDRFFFYTPFQDYIRKANNHDASDNYKL</sequence>
<dbReference type="PRINTS" id="PR01217">
    <property type="entry name" value="PRICHEXTENSN"/>
</dbReference>
<keyword evidence="6" id="KW-1185">Reference proteome</keyword>
<dbReference type="Pfam" id="PF00615">
    <property type="entry name" value="RGS"/>
    <property type="match status" value="1"/>
</dbReference>